<dbReference type="PANTHER" id="PTHR43129:SF1">
    <property type="entry name" value="FOSMIDOMYCIN RESISTANCE PROTEIN"/>
    <property type="match status" value="1"/>
</dbReference>
<dbReference type="GO" id="GO:0005886">
    <property type="term" value="C:plasma membrane"/>
    <property type="evidence" value="ECO:0007669"/>
    <property type="project" value="TreeGrafter"/>
</dbReference>
<dbReference type="OrthoDB" id="9770492at2"/>
<dbReference type="EMBL" id="JMKI01000037">
    <property type="protein sequence ID" value="KEJ91764.1"/>
    <property type="molecule type" value="Genomic_DNA"/>
</dbReference>
<keyword evidence="2 4" id="KW-1133">Transmembrane helix</keyword>
<dbReference type="Gene3D" id="1.20.1250.20">
    <property type="entry name" value="MFS general substrate transporter like domains"/>
    <property type="match status" value="1"/>
</dbReference>
<dbReference type="GO" id="GO:0022857">
    <property type="term" value="F:transmembrane transporter activity"/>
    <property type="evidence" value="ECO:0007669"/>
    <property type="project" value="InterPro"/>
</dbReference>
<sequence length="403" mass="42365">MEEYAAARRGRAPEKQNKRALYGVIFLHGFNDMHSTALPTIIPMLAQSISLTMSQAGILSALFGTMNILLQPIAGYIADGLKRPWLAAFGPLLSITGASLLSLSPSFGAALLCIGLMSTGTSLFHPQGTGGCGAAADKKRLAFFLSLFQASGTVGSAIGPLYVVFMISMFGRRGFPLIMIPAALLVCFFLLRNMGEIPTGGAEEKEGKGAGSFAHYLRFLLSRVGWIVAITSVRDAVFQAIKVFTPTLFVQRGSSIAMGGAVLFAVTLTAALAGIAGGRLADGVGEKKVVFGAIAIAPIFLIFGVRDYGMLSTASLMAGYAFLQASTPVTLAMAQRRCPESRSLASSLTNGVSWGLANLFVTPVGVLADHIGLQATLELVAFLPWSVTLWYGAKTLAARNRAA</sequence>
<dbReference type="eggNOG" id="COG2814">
    <property type="taxonomic scope" value="Bacteria"/>
</dbReference>
<name>A0A073IPS3_9BACT</name>
<feature type="transmembrane region" description="Helical" evidence="4">
    <location>
        <begin position="213"/>
        <end position="233"/>
    </location>
</feature>
<evidence type="ECO:0000259" key="5">
    <source>
        <dbReference type="PROSITE" id="PS50850"/>
    </source>
</evidence>
<evidence type="ECO:0000313" key="6">
    <source>
        <dbReference type="EMBL" id="KEJ91764.1"/>
    </source>
</evidence>
<evidence type="ECO:0000256" key="3">
    <source>
        <dbReference type="ARBA" id="ARBA00023136"/>
    </source>
</evidence>
<feature type="transmembrane region" description="Helical" evidence="4">
    <location>
        <begin position="317"/>
        <end position="334"/>
    </location>
</feature>
<organism evidence="6 7">
    <name type="scientific">Synergistes jonesii</name>
    <dbReference type="NCBI Taxonomy" id="2754"/>
    <lineage>
        <taxon>Bacteria</taxon>
        <taxon>Thermotogati</taxon>
        <taxon>Synergistota</taxon>
        <taxon>Synergistia</taxon>
        <taxon>Synergistales</taxon>
        <taxon>Synergistaceae</taxon>
        <taxon>Synergistes</taxon>
    </lineage>
</organism>
<dbReference type="InterPro" id="IPR011701">
    <property type="entry name" value="MFS"/>
</dbReference>
<evidence type="ECO:0000256" key="4">
    <source>
        <dbReference type="SAM" id="Phobius"/>
    </source>
</evidence>
<feature type="transmembrane region" description="Helical" evidence="4">
    <location>
        <begin position="253"/>
        <end position="277"/>
    </location>
</feature>
<dbReference type="Pfam" id="PF07690">
    <property type="entry name" value="MFS_1"/>
    <property type="match status" value="1"/>
</dbReference>
<dbReference type="CDD" id="cd17478">
    <property type="entry name" value="MFS_FsR"/>
    <property type="match status" value="1"/>
</dbReference>
<keyword evidence="1 4" id="KW-0812">Transmembrane</keyword>
<feature type="transmembrane region" description="Helical" evidence="4">
    <location>
        <begin position="141"/>
        <end position="168"/>
    </location>
</feature>
<keyword evidence="3 4" id="KW-0472">Membrane</keyword>
<gene>
    <name evidence="6" type="ORF">EH55_07265</name>
</gene>
<evidence type="ECO:0000256" key="1">
    <source>
        <dbReference type="ARBA" id="ARBA00022692"/>
    </source>
</evidence>
<feature type="domain" description="Major facilitator superfamily (MFS) profile" evidence="5">
    <location>
        <begin position="20"/>
        <end position="403"/>
    </location>
</feature>
<dbReference type="Proteomes" id="UP000027665">
    <property type="component" value="Unassembled WGS sequence"/>
</dbReference>
<dbReference type="SUPFAM" id="SSF103473">
    <property type="entry name" value="MFS general substrate transporter"/>
    <property type="match status" value="1"/>
</dbReference>
<dbReference type="PROSITE" id="PS50850">
    <property type="entry name" value="MFS"/>
    <property type="match status" value="1"/>
</dbReference>
<dbReference type="RefSeq" id="WP_037977093.1">
    <property type="nucleotide sequence ID" value="NZ_JMKI01000037.1"/>
</dbReference>
<evidence type="ECO:0000313" key="7">
    <source>
        <dbReference type="Proteomes" id="UP000027665"/>
    </source>
</evidence>
<feature type="transmembrane region" description="Helical" evidence="4">
    <location>
        <begin position="58"/>
        <end position="78"/>
    </location>
</feature>
<accession>A0A073IPS3</accession>
<feature type="transmembrane region" description="Helical" evidence="4">
    <location>
        <begin position="174"/>
        <end position="192"/>
    </location>
</feature>
<dbReference type="InterPro" id="IPR036259">
    <property type="entry name" value="MFS_trans_sf"/>
</dbReference>
<proteinExistence type="predicted"/>
<feature type="transmembrane region" description="Helical" evidence="4">
    <location>
        <begin position="289"/>
        <end position="305"/>
    </location>
</feature>
<reference evidence="6 7" key="1">
    <citation type="submission" date="2014-04" db="EMBL/GenBank/DDBJ databases">
        <title>Draft Genome Sequence of Synergistes jonesii.</title>
        <authorList>
            <person name="Coil D.A."/>
            <person name="Eisen J.A."/>
            <person name="Holland-Moritz H.E."/>
        </authorList>
    </citation>
    <scope>NUCLEOTIDE SEQUENCE [LARGE SCALE GENOMIC DNA]</scope>
    <source>
        <strain evidence="6 7">78-1</strain>
    </source>
</reference>
<evidence type="ECO:0000256" key="2">
    <source>
        <dbReference type="ARBA" id="ARBA00022989"/>
    </source>
</evidence>
<comment type="caution">
    <text evidence="6">The sequence shown here is derived from an EMBL/GenBank/DDBJ whole genome shotgun (WGS) entry which is preliminary data.</text>
</comment>
<dbReference type="PANTHER" id="PTHR43129">
    <property type="entry name" value="FOSMIDOMYCIN RESISTANCE PROTEIN"/>
    <property type="match status" value="1"/>
</dbReference>
<protein>
    <recommendedName>
        <fullName evidence="5">Major facilitator superfamily (MFS) profile domain-containing protein</fullName>
    </recommendedName>
</protein>
<dbReference type="GeneID" id="90984043"/>
<dbReference type="InterPro" id="IPR020846">
    <property type="entry name" value="MFS_dom"/>
</dbReference>
<keyword evidence="7" id="KW-1185">Reference proteome</keyword>
<dbReference type="STRING" id="2754.EH55_07265"/>
<dbReference type="AlphaFoldDB" id="A0A073IPS3"/>